<dbReference type="Gene3D" id="1.10.540.10">
    <property type="entry name" value="Acyl-CoA dehydrogenase/oxidase, N-terminal domain"/>
    <property type="match status" value="1"/>
</dbReference>
<keyword evidence="8" id="KW-0496">Mitochondrion</keyword>
<evidence type="ECO:0000256" key="8">
    <source>
        <dbReference type="ARBA" id="ARBA00023128"/>
    </source>
</evidence>
<evidence type="ECO:0000256" key="3">
    <source>
        <dbReference type="ARBA" id="ARBA00009347"/>
    </source>
</evidence>
<evidence type="ECO:0000256" key="13">
    <source>
        <dbReference type="RuleBase" id="RU362125"/>
    </source>
</evidence>
<dbReference type="CDD" id="cd01151">
    <property type="entry name" value="GCD"/>
    <property type="match status" value="1"/>
</dbReference>
<evidence type="ECO:0000313" key="17">
    <source>
        <dbReference type="EMBL" id="EXJ78000.1"/>
    </source>
</evidence>
<feature type="domain" description="Acyl-CoA dehydrogenase/oxidase N-terminal" evidence="16">
    <location>
        <begin position="46"/>
        <end position="156"/>
    </location>
</feature>
<evidence type="ECO:0000259" key="14">
    <source>
        <dbReference type="Pfam" id="PF00441"/>
    </source>
</evidence>
<keyword evidence="4 13" id="KW-0285">Flavoprotein</keyword>
<dbReference type="EMBL" id="AMGY01000009">
    <property type="protein sequence ID" value="EXJ78000.1"/>
    <property type="molecule type" value="Genomic_DNA"/>
</dbReference>
<keyword evidence="7 13" id="KW-0560">Oxidoreductase</keyword>
<dbReference type="GO" id="GO:0046949">
    <property type="term" value="P:fatty-acyl-CoA biosynthetic process"/>
    <property type="evidence" value="ECO:0007669"/>
    <property type="project" value="TreeGrafter"/>
</dbReference>
<evidence type="ECO:0000256" key="2">
    <source>
        <dbReference type="ARBA" id="ARBA00004305"/>
    </source>
</evidence>
<dbReference type="GO" id="GO:0033539">
    <property type="term" value="P:fatty acid beta-oxidation using acyl-CoA dehydrogenase"/>
    <property type="evidence" value="ECO:0007669"/>
    <property type="project" value="TreeGrafter"/>
</dbReference>
<dbReference type="Gene3D" id="2.40.110.10">
    <property type="entry name" value="Butyryl-CoA Dehydrogenase, subunit A, domain 2"/>
    <property type="match status" value="1"/>
</dbReference>
<dbReference type="GeneID" id="19173245"/>
<dbReference type="GO" id="GO:0005759">
    <property type="term" value="C:mitochondrial matrix"/>
    <property type="evidence" value="ECO:0007669"/>
    <property type="project" value="UniProtKB-SubCell"/>
</dbReference>
<dbReference type="Pfam" id="PF02771">
    <property type="entry name" value="Acyl-CoA_dh_N"/>
    <property type="match status" value="1"/>
</dbReference>
<evidence type="ECO:0000259" key="16">
    <source>
        <dbReference type="Pfam" id="PF02771"/>
    </source>
</evidence>
<accession>W9XKZ8</accession>
<dbReference type="eggNOG" id="KOG0138">
    <property type="taxonomic scope" value="Eukaryota"/>
</dbReference>
<evidence type="ECO:0000256" key="11">
    <source>
        <dbReference type="ARBA" id="ARBA00039033"/>
    </source>
</evidence>
<keyword evidence="18" id="KW-1185">Reference proteome</keyword>
<dbReference type="InterPro" id="IPR013786">
    <property type="entry name" value="AcylCoA_DH/ox_N"/>
</dbReference>
<dbReference type="GO" id="GO:0004361">
    <property type="term" value="F:glutaryl-CoA dehydrogenase activity"/>
    <property type="evidence" value="ECO:0007669"/>
    <property type="project" value="UniProtKB-EC"/>
</dbReference>
<comment type="similarity">
    <text evidence="3 13">Belongs to the acyl-CoA dehydrogenase family.</text>
</comment>
<comment type="subcellular location">
    <subcellularLocation>
        <location evidence="2">Mitochondrion matrix</location>
    </subcellularLocation>
</comment>
<protein>
    <recommendedName>
        <fullName evidence="11">glutaryl-CoA dehydrogenase (ETF)</fullName>
        <ecNumber evidence="11">1.3.8.6</ecNumber>
    </recommendedName>
</protein>
<dbReference type="GO" id="GO:0050660">
    <property type="term" value="F:flavin adenine dinucleotide binding"/>
    <property type="evidence" value="ECO:0007669"/>
    <property type="project" value="InterPro"/>
</dbReference>
<dbReference type="InterPro" id="IPR037069">
    <property type="entry name" value="AcylCoA_DH/ox_N_sf"/>
</dbReference>
<dbReference type="InterPro" id="IPR009100">
    <property type="entry name" value="AcylCoA_DH/oxidase_NM_dom_sf"/>
</dbReference>
<evidence type="ECO:0000259" key="15">
    <source>
        <dbReference type="Pfam" id="PF02770"/>
    </source>
</evidence>
<evidence type="ECO:0000256" key="5">
    <source>
        <dbReference type="ARBA" id="ARBA00022827"/>
    </source>
</evidence>
<sequence>MLSRNMYRQAARARLISAARPRSRRHASSAATFNWEDPLDLSHFLTEEEQAIQETAHSYCQERLLPRVLEAYRKEDYDKKILQEMGELGLLGATIQGYGCAGVSNVASGLITREVERVDSGYRSGMSVQSSLVMNPIYEFGTQEQKDKFLEKLGKGQLVGCFGLTEPNHGSDPGAMETTAKPHPTKEGYYSISGAKTWITNSPIADVLVVWAKLQETGKIRGFVIERAKCPPGTLETPQLKDKNGLRASITGMIQLDECPVPKDNMFPDVEGLKGPFACLNSARLGIAWGTMGALEDCISRAREYALERKQFKNNPLAKYQLVQKKLADALTDAAFGLAAAYQVSRLKDEGKVSPEMISMIKRQNCDRALVNARQLQEIFGGNAVSDEYHIGRHVANLFVTQTYEGQSDIHALILGRAITGIQAFA</sequence>
<dbReference type="GO" id="GO:0005743">
    <property type="term" value="C:mitochondrial inner membrane"/>
    <property type="evidence" value="ECO:0007669"/>
    <property type="project" value="TreeGrafter"/>
</dbReference>
<dbReference type="PANTHER" id="PTHR42807">
    <property type="entry name" value="GLUTARYL-COA DEHYDROGENASE, MITOCHONDRIAL"/>
    <property type="match status" value="1"/>
</dbReference>
<name>W9XKZ8_9EURO</name>
<dbReference type="InterPro" id="IPR036250">
    <property type="entry name" value="AcylCo_DH-like_C"/>
</dbReference>
<dbReference type="SUPFAM" id="SSF56645">
    <property type="entry name" value="Acyl-CoA dehydrogenase NM domain-like"/>
    <property type="match status" value="1"/>
</dbReference>
<feature type="domain" description="Acyl-CoA dehydrogenase/oxidase C-terminal" evidence="14">
    <location>
        <begin position="278"/>
        <end position="419"/>
    </location>
</feature>
<evidence type="ECO:0000256" key="10">
    <source>
        <dbReference type="ARBA" id="ARBA00037927"/>
    </source>
</evidence>
<comment type="catalytic activity">
    <reaction evidence="12">
        <text>glutaryl-CoA + oxidized [electron-transfer flavoprotein] + 2 H(+) = (2E)-butenoyl-CoA + reduced [electron-transfer flavoprotein] + CO2</text>
        <dbReference type="Rhea" id="RHEA:13389"/>
        <dbReference type="Rhea" id="RHEA-COMP:10685"/>
        <dbReference type="Rhea" id="RHEA-COMP:10686"/>
        <dbReference type="ChEBI" id="CHEBI:15378"/>
        <dbReference type="ChEBI" id="CHEBI:16526"/>
        <dbReference type="ChEBI" id="CHEBI:57332"/>
        <dbReference type="ChEBI" id="CHEBI:57378"/>
        <dbReference type="ChEBI" id="CHEBI:57692"/>
        <dbReference type="ChEBI" id="CHEBI:58307"/>
        <dbReference type="EC" id="1.3.8.6"/>
    </reaction>
</comment>
<evidence type="ECO:0000256" key="4">
    <source>
        <dbReference type="ARBA" id="ARBA00022630"/>
    </source>
</evidence>
<evidence type="ECO:0000256" key="1">
    <source>
        <dbReference type="ARBA" id="ARBA00001974"/>
    </source>
</evidence>
<evidence type="ECO:0000256" key="6">
    <source>
        <dbReference type="ARBA" id="ARBA00022946"/>
    </source>
</evidence>
<dbReference type="Pfam" id="PF00441">
    <property type="entry name" value="Acyl-CoA_dh_1"/>
    <property type="match status" value="1"/>
</dbReference>
<feature type="domain" description="Acyl-CoA oxidase/dehydrogenase middle" evidence="15">
    <location>
        <begin position="161"/>
        <end position="259"/>
    </location>
</feature>
<dbReference type="HOGENOM" id="CLU_018204_8_0_1"/>
<dbReference type="InterPro" id="IPR052033">
    <property type="entry name" value="Glutaryl-CoA_DH_mitochondrial"/>
</dbReference>
<keyword evidence="5 13" id="KW-0274">FAD</keyword>
<dbReference type="SUPFAM" id="SSF47203">
    <property type="entry name" value="Acyl-CoA dehydrogenase C-terminal domain-like"/>
    <property type="match status" value="1"/>
</dbReference>
<comment type="caution">
    <text evidence="17">The sequence shown here is derived from an EMBL/GenBank/DDBJ whole genome shotgun (WGS) entry which is preliminary data.</text>
</comment>
<dbReference type="Pfam" id="PF02770">
    <property type="entry name" value="Acyl-CoA_dh_M"/>
    <property type="match status" value="1"/>
</dbReference>
<dbReference type="FunFam" id="1.10.540.10:FF:000003">
    <property type="entry name" value="glutaryl-CoA dehydrogenase, mitochondrial"/>
    <property type="match status" value="1"/>
</dbReference>
<evidence type="ECO:0000256" key="9">
    <source>
        <dbReference type="ARBA" id="ARBA00037899"/>
    </source>
</evidence>
<dbReference type="EC" id="1.3.8.6" evidence="11"/>
<comment type="pathway">
    <text evidence="9">Amino-acid metabolism; lysine degradation.</text>
</comment>
<dbReference type="Gene3D" id="1.20.140.10">
    <property type="entry name" value="Butyryl-CoA Dehydrogenase, subunit A, domain 3"/>
    <property type="match status" value="1"/>
</dbReference>
<proteinExistence type="inferred from homology"/>
<gene>
    <name evidence="17" type="ORF">A1O3_09159</name>
</gene>
<dbReference type="AlphaFoldDB" id="W9XKZ8"/>
<evidence type="ECO:0000256" key="12">
    <source>
        <dbReference type="ARBA" id="ARBA00049493"/>
    </source>
</evidence>
<organism evidence="17 18">
    <name type="scientific">Capronia epimyces CBS 606.96</name>
    <dbReference type="NCBI Taxonomy" id="1182542"/>
    <lineage>
        <taxon>Eukaryota</taxon>
        <taxon>Fungi</taxon>
        <taxon>Dikarya</taxon>
        <taxon>Ascomycota</taxon>
        <taxon>Pezizomycotina</taxon>
        <taxon>Eurotiomycetes</taxon>
        <taxon>Chaetothyriomycetidae</taxon>
        <taxon>Chaetothyriales</taxon>
        <taxon>Herpotrichiellaceae</taxon>
        <taxon>Capronia</taxon>
    </lineage>
</organism>
<dbReference type="OrthoDB" id="435240at2759"/>
<evidence type="ECO:0000256" key="7">
    <source>
        <dbReference type="ARBA" id="ARBA00023002"/>
    </source>
</evidence>
<dbReference type="InterPro" id="IPR006091">
    <property type="entry name" value="Acyl-CoA_Oxase/DH_mid-dom"/>
</dbReference>
<dbReference type="RefSeq" id="XP_007737445.1">
    <property type="nucleotide sequence ID" value="XM_007739255.1"/>
</dbReference>
<dbReference type="FunFam" id="2.40.110.10:FF:000008">
    <property type="entry name" value="Glutaryl-CoA dehydrogenase, mitochondrial"/>
    <property type="match status" value="1"/>
</dbReference>
<dbReference type="STRING" id="1182542.W9XKZ8"/>
<dbReference type="GO" id="GO:0000062">
    <property type="term" value="F:fatty-acyl-CoA binding"/>
    <property type="evidence" value="ECO:0007669"/>
    <property type="project" value="TreeGrafter"/>
</dbReference>
<reference evidence="17 18" key="1">
    <citation type="submission" date="2013-03" db="EMBL/GenBank/DDBJ databases">
        <title>The Genome Sequence of Capronia epimyces CBS 606.96.</title>
        <authorList>
            <consortium name="The Broad Institute Genomics Platform"/>
            <person name="Cuomo C."/>
            <person name="de Hoog S."/>
            <person name="Gorbushina A."/>
            <person name="Walker B."/>
            <person name="Young S.K."/>
            <person name="Zeng Q."/>
            <person name="Gargeya S."/>
            <person name="Fitzgerald M."/>
            <person name="Haas B."/>
            <person name="Abouelleil A."/>
            <person name="Allen A.W."/>
            <person name="Alvarado L."/>
            <person name="Arachchi H.M."/>
            <person name="Berlin A.M."/>
            <person name="Chapman S.B."/>
            <person name="Gainer-Dewar J."/>
            <person name="Goldberg J."/>
            <person name="Griggs A."/>
            <person name="Gujja S."/>
            <person name="Hansen M."/>
            <person name="Howarth C."/>
            <person name="Imamovic A."/>
            <person name="Ireland A."/>
            <person name="Larimer J."/>
            <person name="McCowan C."/>
            <person name="Murphy C."/>
            <person name="Pearson M."/>
            <person name="Poon T.W."/>
            <person name="Priest M."/>
            <person name="Roberts A."/>
            <person name="Saif S."/>
            <person name="Shea T."/>
            <person name="Sisk P."/>
            <person name="Sykes S."/>
            <person name="Wortman J."/>
            <person name="Nusbaum C."/>
            <person name="Birren B."/>
        </authorList>
    </citation>
    <scope>NUCLEOTIDE SEQUENCE [LARGE SCALE GENOMIC DNA]</scope>
    <source>
        <strain evidence="17 18">CBS 606.96</strain>
    </source>
</reference>
<dbReference type="InterPro" id="IPR046373">
    <property type="entry name" value="Acyl-CoA_Oxase/DH_mid-dom_sf"/>
</dbReference>
<dbReference type="InterPro" id="IPR009075">
    <property type="entry name" value="AcylCo_DH/oxidase_C"/>
</dbReference>
<evidence type="ECO:0000313" key="18">
    <source>
        <dbReference type="Proteomes" id="UP000019478"/>
    </source>
</evidence>
<comment type="pathway">
    <text evidence="10">Amino-acid metabolism; tryptophan metabolism.</text>
</comment>
<keyword evidence="6" id="KW-0809">Transit peptide</keyword>
<dbReference type="Proteomes" id="UP000019478">
    <property type="component" value="Unassembled WGS sequence"/>
</dbReference>
<comment type="cofactor">
    <cofactor evidence="1 13">
        <name>FAD</name>
        <dbReference type="ChEBI" id="CHEBI:57692"/>
    </cofactor>
</comment>
<dbReference type="FunFam" id="1.20.140.10:FF:000006">
    <property type="entry name" value="Glutaryl-CoA dehydrogenase, mitochondrial"/>
    <property type="match status" value="1"/>
</dbReference>
<dbReference type="PANTHER" id="PTHR42807:SF1">
    <property type="entry name" value="GLUTARYL-COA DEHYDROGENASE, MITOCHONDRIAL"/>
    <property type="match status" value="1"/>
</dbReference>